<dbReference type="EMBL" id="GDID01005426">
    <property type="protein sequence ID" value="JAP91180.1"/>
    <property type="molecule type" value="Transcribed_RNA"/>
</dbReference>
<evidence type="ECO:0000256" key="8">
    <source>
        <dbReference type="ARBA" id="ARBA00022824"/>
    </source>
</evidence>
<evidence type="ECO:0000256" key="11">
    <source>
        <dbReference type="ARBA" id="ARBA00023065"/>
    </source>
</evidence>
<evidence type="ECO:0000256" key="7">
    <source>
        <dbReference type="ARBA" id="ARBA00022729"/>
    </source>
</evidence>
<feature type="non-terminal residue" evidence="14">
    <location>
        <position position="1"/>
    </location>
</feature>
<evidence type="ECO:0000313" key="14">
    <source>
        <dbReference type="EMBL" id="JAP91180.1"/>
    </source>
</evidence>
<keyword evidence="4" id="KW-0813">Transport</keyword>
<evidence type="ECO:0000256" key="3">
    <source>
        <dbReference type="ARBA" id="ARBA00016584"/>
    </source>
</evidence>
<keyword evidence="11" id="KW-0406">Ion transport</keyword>
<name>A0A146K2P7_9EUKA</name>
<accession>A0A146K2P7</accession>
<organism evidence="14">
    <name type="scientific">Trepomonas sp. PC1</name>
    <dbReference type="NCBI Taxonomy" id="1076344"/>
    <lineage>
        <taxon>Eukaryota</taxon>
        <taxon>Metamonada</taxon>
        <taxon>Diplomonadida</taxon>
        <taxon>Hexamitidae</taxon>
        <taxon>Hexamitinae</taxon>
        <taxon>Trepomonas</taxon>
    </lineage>
</organism>
<protein>
    <recommendedName>
        <fullName evidence="3">Store-operated calcium entry-associated regulatory factor</fullName>
    </recommendedName>
    <alternativeName>
        <fullName evidence="13">Transmembrane protein 66</fullName>
    </alternativeName>
</protein>
<dbReference type="PANTHER" id="PTHR15929">
    <property type="entry name" value="STORE-OPERATED CALCIUM ENTRY-ASSOCIATED REGULATORY FACTOR"/>
    <property type="match status" value="1"/>
</dbReference>
<gene>
    <name evidence="14" type="ORF">TPC1_17281</name>
</gene>
<evidence type="ECO:0000256" key="2">
    <source>
        <dbReference type="ARBA" id="ARBA00006833"/>
    </source>
</evidence>
<proteinExistence type="inferred from homology"/>
<keyword evidence="7" id="KW-0732">Signal</keyword>
<comment type="similarity">
    <text evidence="2">Belongs to the SARAF family.</text>
</comment>
<evidence type="ECO:0000256" key="4">
    <source>
        <dbReference type="ARBA" id="ARBA00022448"/>
    </source>
</evidence>
<dbReference type="GO" id="GO:2001256">
    <property type="term" value="P:regulation of store-operated calcium entry"/>
    <property type="evidence" value="ECO:0007669"/>
    <property type="project" value="InterPro"/>
</dbReference>
<evidence type="ECO:0000256" key="9">
    <source>
        <dbReference type="ARBA" id="ARBA00022837"/>
    </source>
</evidence>
<evidence type="ECO:0000256" key="5">
    <source>
        <dbReference type="ARBA" id="ARBA00022568"/>
    </source>
</evidence>
<keyword evidence="6" id="KW-0812">Transmembrane</keyword>
<keyword evidence="8" id="KW-0256">Endoplasmic reticulum</keyword>
<evidence type="ECO:0000256" key="6">
    <source>
        <dbReference type="ARBA" id="ARBA00022692"/>
    </source>
</evidence>
<evidence type="ECO:0000256" key="1">
    <source>
        <dbReference type="ARBA" id="ARBA00004115"/>
    </source>
</evidence>
<keyword evidence="9" id="KW-0106">Calcium</keyword>
<dbReference type="Pfam" id="PF06682">
    <property type="entry name" value="SARAF"/>
    <property type="match status" value="2"/>
</dbReference>
<dbReference type="GO" id="GO:0006816">
    <property type="term" value="P:calcium ion transport"/>
    <property type="evidence" value="ECO:0007669"/>
    <property type="project" value="UniProtKB-KW"/>
</dbReference>
<dbReference type="GO" id="GO:0005789">
    <property type="term" value="C:endoplasmic reticulum membrane"/>
    <property type="evidence" value="ECO:0007669"/>
    <property type="project" value="UniProtKB-SubCell"/>
</dbReference>
<comment type="subcellular location">
    <subcellularLocation>
        <location evidence="1">Endoplasmic reticulum membrane</location>
        <topology evidence="1">Single-pass type I membrane protein</topology>
    </subcellularLocation>
</comment>
<keyword evidence="12" id="KW-0472">Membrane</keyword>
<keyword evidence="10" id="KW-1133">Transmembrane helix</keyword>
<evidence type="ECO:0000256" key="13">
    <source>
        <dbReference type="ARBA" id="ARBA00031116"/>
    </source>
</evidence>
<sequence>YFYSQNDNVYTDNYFEKPQIINQIKNLTFNKHMFTRNIKQSPVLQMQNRQTSDDIQTINCNNTNYLFGQPKWHCVSLDQPFAQIINYVITCEGWDTKMDFKIVEGSCSLKYDSFYPNHQKNNQQYENFNNQYQDLSKFYQNGVYKQASGMKPLKLSNIPMLVFQKTATTTSLKNEYFKQMNPQPGNKFEPEYMTCENIGYYNGAIQWQCQTFLDKKYSLVRADVSCEGWNGPGDEYIVPGSCMVNYLIRKSKY</sequence>
<keyword evidence="5" id="KW-0109">Calcium transport</keyword>
<evidence type="ECO:0000256" key="10">
    <source>
        <dbReference type="ARBA" id="ARBA00022989"/>
    </source>
</evidence>
<reference evidence="14" key="1">
    <citation type="submission" date="2015-07" db="EMBL/GenBank/DDBJ databases">
        <title>Adaptation to a free-living lifestyle via gene acquisitions in the diplomonad Trepomonas sp. PC1.</title>
        <authorList>
            <person name="Xu F."/>
            <person name="Jerlstrom-Hultqvist J."/>
            <person name="Kolisko M."/>
            <person name="Simpson A.G.B."/>
            <person name="Roger A.J."/>
            <person name="Svard S.G."/>
            <person name="Andersson J.O."/>
        </authorList>
    </citation>
    <scope>NUCLEOTIDE SEQUENCE</scope>
    <source>
        <strain evidence="14">PC1</strain>
    </source>
</reference>
<dbReference type="InterPro" id="IPR009567">
    <property type="entry name" value="SARAF"/>
</dbReference>
<evidence type="ECO:0000256" key="12">
    <source>
        <dbReference type="ARBA" id="ARBA00023136"/>
    </source>
</evidence>
<dbReference type="PANTHER" id="PTHR15929:SF0">
    <property type="entry name" value="STORE-OPERATED CALCIUM ENTRY-ASSOCIATED REGULATORY FACTOR"/>
    <property type="match status" value="1"/>
</dbReference>
<dbReference type="AlphaFoldDB" id="A0A146K2P7"/>